<dbReference type="SUPFAM" id="SSF55060">
    <property type="entry name" value="GHMP Kinase, C-terminal domain"/>
    <property type="match status" value="1"/>
</dbReference>
<keyword evidence="10 13" id="KW-0067">ATP-binding</keyword>
<dbReference type="InterPro" id="IPR006203">
    <property type="entry name" value="GHMP_knse_ATP-bd_CS"/>
</dbReference>
<dbReference type="HAMAP" id="MF_00384">
    <property type="entry name" value="Homoser_kinase"/>
    <property type="match status" value="1"/>
</dbReference>
<evidence type="ECO:0000256" key="11">
    <source>
        <dbReference type="ARBA" id="ARBA00049375"/>
    </source>
</evidence>
<evidence type="ECO:0000256" key="9">
    <source>
        <dbReference type="ARBA" id="ARBA00022777"/>
    </source>
</evidence>
<evidence type="ECO:0000256" key="6">
    <source>
        <dbReference type="ARBA" id="ARBA00022679"/>
    </source>
</evidence>
<evidence type="ECO:0000259" key="14">
    <source>
        <dbReference type="Pfam" id="PF00288"/>
    </source>
</evidence>
<evidence type="ECO:0000256" key="4">
    <source>
        <dbReference type="ARBA" id="ARBA00017858"/>
    </source>
</evidence>
<dbReference type="InterPro" id="IPR006204">
    <property type="entry name" value="GHMP_kinase_N_dom"/>
</dbReference>
<dbReference type="InterPro" id="IPR013750">
    <property type="entry name" value="GHMP_kinase_C_dom"/>
</dbReference>
<evidence type="ECO:0000256" key="3">
    <source>
        <dbReference type="ARBA" id="ARBA00012078"/>
    </source>
</evidence>
<dbReference type="SUPFAM" id="SSF54211">
    <property type="entry name" value="Ribosomal protein S5 domain 2-like"/>
    <property type="match status" value="1"/>
</dbReference>
<comment type="caution">
    <text evidence="16">The sequence shown here is derived from an EMBL/GenBank/DDBJ whole genome shotgun (WGS) entry which is preliminary data.</text>
</comment>
<comment type="similarity">
    <text evidence="2 13">Belongs to the GHMP kinase family. Homoserine kinase subfamily.</text>
</comment>
<dbReference type="Pfam" id="PF08544">
    <property type="entry name" value="GHMP_kinases_C"/>
    <property type="match status" value="1"/>
</dbReference>
<evidence type="ECO:0000256" key="7">
    <source>
        <dbReference type="ARBA" id="ARBA00022697"/>
    </source>
</evidence>
<sequence>MTVHRLSVRVPATSANLGPGFDCMGLALELFNEFSLELERPFGVTVSGEWDERLPIGEQNVVVQAMVRLFAEAGVALDDLPAFALHLDNQIPISSGLGSSASAIVGGLLLANALLSTYRPNAALSQQEVLALAVAIEGHPDNVAPALLGGGTLVFHDKAGPRTVSFPIPDALCFVAATPDFALSTEEARKVLPAVYERAQVVENVAQCARLMLALTMADLDLLRGGLTDHLHEPYRLPLVPGAKDVVRAAVETGAFAVTLSGAGPTLLAWCRQDHAVQIADEMTLAWRNAGTPCRSLVLSPCKEPTSVCVHHAIS</sequence>
<dbReference type="PIRSF" id="PIRSF000676">
    <property type="entry name" value="Homoser_kin"/>
    <property type="match status" value="1"/>
</dbReference>
<evidence type="ECO:0000256" key="1">
    <source>
        <dbReference type="ARBA" id="ARBA00005015"/>
    </source>
</evidence>
<comment type="subcellular location">
    <subcellularLocation>
        <location evidence="13">Cytoplasm</location>
    </subcellularLocation>
</comment>
<organism evidence="16 17">
    <name type="scientific">Alicyclobacillus fodiniaquatilis</name>
    <dbReference type="NCBI Taxonomy" id="1661150"/>
    <lineage>
        <taxon>Bacteria</taxon>
        <taxon>Bacillati</taxon>
        <taxon>Bacillota</taxon>
        <taxon>Bacilli</taxon>
        <taxon>Bacillales</taxon>
        <taxon>Alicyclobacillaceae</taxon>
        <taxon>Alicyclobacillus</taxon>
    </lineage>
</organism>
<keyword evidence="5 13" id="KW-0028">Amino-acid biosynthesis</keyword>
<keyword evidence="17" id="KW-1185">Reference proteome</keyword>
<dbReference type="InterPro" id="IPR000870">
    <property type="entry name" value="Homoserine_kinase"/>
</dbReference>
<dbReference type="PANTHER" id="PTHR20861:SF1">
    <property type="entry name" value="HOMOSERINE KINASE"/>
    <property type="match status" value="1"/>
</dbReference>
<keyword evidence="7 13" id="KW-0791">Threonine biosynthesis</keyword>
<keyword evidence="8 13" id="KW-0547">Nucleotide-binding</keyword>
<dbReference type="GO" id="GO:0004413">
    <property type="term" value="F:homoserine kinase activity"/>
    <property type="evidence" value="ECO:0007669"/>
    <property type="project" value="UniProtKB-EC"/>
</dbReference>
<dbReference type="Pfam" id="PF00288">
    <property type="entry name" value="GHMP_kinases_N"/>
    <property type="match status" value="1"/>
</dbReference>
<evidence type="ECO:0000256" key="10">
    <source>
        <dbReference type="ARBA" id="ARBA00022840"/>
    </source>
</evidence>
<dbReference type="InterPro" id="IPR014721">
    <property type="entry name" value="Ribsml_uS5_D2-typ_fold_subgr"/>
</dbReference>
<reference evidence="17" key="1">
    <citation type="journal article" date="2019" name="Int. J. Syst. Evol. Microbiol.">
        <title>The Global Catalogue of Microorganisms (GCM) 10K type strain sequencing project: providing services to taxonomists for standard genome sequencing and annotation.</title>
        <authorList>
            <consortium name="The Broad Institute Genomics Platform"/>
            <consortium name="The Broad Institute Genome Sequencing Center for Infectious Disease"/>
            <person name="Wu L."/>
            <person name="Ma J."/>
        </authorList>
    </citation>
    <scope>NUCLEOTIDE SEQUENCE [LARGE SCALE GENOMIC DNA]</scope>
    <source>
        <strain evidence="17">CGMCC 1.12286</strain>
    </source>
</reference>
<proteinExistence type="inferred from homology"/>
<evidence type="ECO:0000256" key="12">
    <source>
        <dbReference type="ARBA" id="ARBA00049954"/>
    </source>
</evidence>
<evidence type="ECO:0000256" key="8">
    <source>
        <dbReference type="ARBA" id="ARBA00022741"/>
    </source>
</evidence>
<comment type="function">
    <text evidence="12 13">Catalyzes the ATP-dependent phosphorylation of L-homoserine to L-homoserine phosphate.</text>
</comment>
<gene>
    <name evidence="13 16" type="primary">thrB</name>
    <name evidence="16" type="ORF">ACFSB2_23010</name>
</gene>
<dbReference type="PRINTS" id="PR00958">
    <property type="entry name" value="HOMSERKINASE"/>
</dbReference>
<evidence type="ECO:0000256" key="5">
    <source>
        <dbReference type="ARBA" id="ARBA00022605"/>
    </source>
</evidence>
<dbReference type="Gene3D" id="3.30.230.10">
    <property type="match status" value="1"/>
</dbReference>
<dbReference type="InterPro" id="IPR020568">
    <property type="entry name" value="Ribosomal_Su5_D2-typ_SF"/>
</dbReference>
<dbReference type="EC" id="2.7.1.39" evidence="3 13"/>
<dbReference type="EMBL" id="JBHUCX010000092">
    <property type="protein sequence ID" value="MFD1677535.1"/>
    <property type="molecule type" value="Genomic_DNA"/>
</dbReference>
<comment type="pathway">
    <text evidence="1 13">Amino-acid biosynthesis; L-threonine biosynthesis; L-threonine from L-aspartate: step 4/5.</text>
</comment>
<dbReference type="PROSITE" id="PS00627">
    <property type="entry name" value="GHMP_KINASES_ATP"/>
    <property type="match status" value="1"/>
</dbReference>
<keyword evidence="9 13" id="KW-0418">Kinase</keyword>
<name>A0ABW4JNX8_9BACL</name>
<feature type="domain" description="GHMP kinase C-terminal" evidence="15">
    <location>
        <begin position="219"/>
        <end position="287"/>
    </location>
</feature>
<comment type="catalytic activity">
    <reaction evidence="11 13">
        <text>L-homoserine + ATP = O-phospho-L-homoserine + ADP + H(+)</text>
        <dbReference type="Rhea" id="RHEA:13985"/>
        <dbReference type="ChEBI" id="CHEBI:15378"/>
        <dbReference type="ChEBI" id="CHEBI:30616"/>
        <dbReference type="ChEBI" id="CHEBI:57476"/>
        <dbReference type="ChEBI" id="CHEBI:57590"/>
        <dbReference type="ChEBI" id="CHEBI:456216"/>
        <dbReference type="EC" id="2.7.1.39"/>
    </reaction>
</comment>
<dbReference type="InterPro" id="IPR036554">
    <property type="entry name" value="GHMP_kinase_C_sf"/>
</dbReference>
<protein>
    <recommendedName>
        <fullName evidence="4 13">Homoserine kinase</fullName>
        <shortName evidence="13">HK</shortName>
        <shortName evidence="13">HSK</shortName>
        <ecNumber evidence="3 13">2.7.1.39</ecNumber>
    </recommendedName>
</protein>
<evidence type="ECO:0000259" key="15">
    <source>
        <dbReference type="Pfam" id="PF08544"/>
    </source>
</evidence>
<keyword evidence="6 13" id="KW-0808">Transferase</keyword>
<evidence type="ECO:0000256" key="13">
    <source>
        <dbReference type="HAMAP-Rule" id="MF_00384"/>
    </source>
</evidence>
<evidence type="ECO:0000313" key="16">
    <source>
        <dbReference type="EMBL" id="MFD1677535.1"/>
    </source>
</evidence>
<keyword evidence="13" id="KW-0963">Cytoplasm</keyword>
<accession>A0ABW4JNX8</accession>
<feature type="binding site" evidence="13">
    <location>
        <begin position="92"/>
        <end position="102"/>
    </location>
    <ligand>
        <name>ATP</name>
        <dbReference type="ChEBI" id="CHEBI:30616"/>
    </ligand>
</feature>
<evidence type="ECO:0000256" key="2">
    <source>
        <dbReference type="ARBA" id="ARBA00007370"/>
    </source>
</evidence>
<dbReference type="NCBIfam" id="NF002288">
    <property type="entry name" value="PRK01212.1-4"/>
    <property type="match status" value="1"/>
</dbReference>
<dbReference type="Gene3D" id="3.30.70.890">
    <property type="entry name" value="GHMP kinase, C-terminal domain"/>
    <property type="match status" value="1"/>
</dbReference>
<evidence type="ECO:0000313" key="17">
    <source>
        <dbReference type="Proteomes" id="UP001597079"/>
    </source>
</evidence>
<dbReference type="NCBIfam" id="TIGR00191">
    <property type="entry name" value="thrB"/>
    <property type="match status" value="1"/>
</dbReference>
<dbReference type="Proteomes" id="UP001597079">
    <property type="component" value="Unassembled WGS sequence"/>
</dbReference>
<feature type="domain" description="GHMP kinase N-terminal" evidence="14">
    <location>
        <begin position="60"/>
        <end position="150"/>
    </location>
</feature>
<dbReference type="PANTHER" id="PTHR20861">
    <property type="entry name" value="HOMOSERINE/4-DIPHOSPHOCYTIDYL-2-C-METHYL-D-ERYTHRITOL KINASE"/>
    <property type="match status" value="1"/>
</dbReference>
<dbReference type="RefSeq" id="WP_377945424.1">
    <property type="nucleotide sequence ID" value="NZ_JBHUCX010000092.1"/>
</dbReference>